<evidence type="ECO:0000256" key="2">
    <source>
        <dbReference type="ARBA" id="ARBA00022676"/>
    </source>
</evidence>
<dbReference type="CDD" id="cd03784">
    <property type="entry name" value="GT1_Gtf-like"/>
    <property type="match status" value="1"/>
</dbReference>
<gene>
    <name evidence="4" type="primary">3GT</name>
</gene>
<comment type="similarity">
    <text evidence="1">Belongs to the UDP-glycosyltransferase family.</text>
</comment>
<dbReference type="FunFam" id="3.40.50.2000:FF:000060">
    <property type="entry name" value="Glycosyltransferase"/>
    <property type="match status" value="1"/>
</dbReference>
<organism evidence="4">
    <name type="scientific">Consolida orientalis</name>
    <dbReference type="NCBI Taxonomy" id="565971"/>
    <lineage>
        <taxon>Eukaryota</taxon>
        <taxon>Viridiplantae</taxon>
        <taxon>Streptophyta</taxon>
        <taxon>Embryophyta</taxon>
        <taxon>Tracheophyta</taxon>
        <taxon>Spermatophyta</taxon>
        <taxon>Magnoliopsida</taxon>
        <taxon>Ranunculales</taxon>
        <taxon>Ranunculaceae</taxon>
        <taxon>Ranunculoideae</taxon>
        <taxon>Delphinieae</taxon>
        <taxon>Consolida</taxon>
    </lineage>
</organism>
<name>F8R891_9MAGN</name>
<dbReference type="SUPFAM" id="SSF53756">
    <property type="entry name" value="UDP-Glycosyltransferase/glycogen phosphorylase"/>
    <property type="match status" value="1"/>
</dbReference>
<protein>
    <submittedName>
        <fullName evidence="4">UDP-glucosyltransferase</fullName>
    </submittedName>
</protein>
<dbReference type="GO" id="GO:0080043">
    <property type="term" value="F:quercetin 3-O-glucosyltransferase activity"/>
    <property type="evidence" value="ECO:0007669"/>
    <property type="project" value="TreeGrafter"/>
</dbReference>
<dbReference type="InterPro" id="IPR002213">
    <property type="entry name" value="UDP_glucos_trans"/>
</dbReference>
<sequence length="455" mass="49714">MGQSKSESEAHVAVIAFPFGSHAAQILNLTRRLAASAPEVTFSFFSTAKSNKAVSGSTGGAENIKFYDVHHGVPENHSFSGNPLEEIDLFIKATPGNFIEAIHKAVEESDRKITCLTNDSFMWMGVDIAQTLQVPCVSVWAPGASSLCAHLYTDILRQNIGVGANAKYDEYLTFIPAMEKVRAGDLPDEILKGNLDSLFARLLHKAAQVMPQADVVVINSFEELEQDIVDHLKTKFQTCLTVGPFTIVAPSISDQHDPHGCLPWLDAQPKPSSVAYISFGTMATPPPQELKALAEGIEASGVPFLWSLKDSVKLHLPHGFLERTSERGKVVPWTPQSRLLRHPAVGVIVTHCGWNSIMESIMGAVPIVYRPFFGDHMLISRFVSDIWKIGVSAGDVVFTKDGVVNALDTILHKEEGKRIRESVGMWKLKATQVVGDSGSTTHNLDKLLKIVTARN</sequence>
<keyword evidence="3 4" id="KW-0808">Transferase</keyword>
<dbReference type="Pfam" id="PF00201">
    <property type="entry name" value="UDPGT"/>
    <property type="match status" value="1"/>
</dbReference>
<accession>F8R891</accession>
<dbReference type="EMBL" id="HM559224">
    <property type="protein sequence ID" value="AEB61484.1"/>
    <property type="molecule type" value="mRNA"/>
</dbReference>
<dbReference type="AlphaFoldDB" id="F8R891"/>
<reference evidence="4" key="1">
    <citation type="submission" date="2010-06" db="EMBL/GenBank/DDBJ databases">
        <title>UDP-glucosyltransferases and beta-glucosidases of the benzoxazinoid synthesizing dicot plants Consolida orientalis and Lamium galeobdolon.</title>
        <authorList>
            <person name="Dick R."/>
            <person name="Frey M."/>
            <person name="Gierl A."/>
            <person name="Rattei T."/>
            <person name="Schwab W."/>
            <person name="Kuester B."/>
            <person name="Haslbeck M."/>
        </authorList>
    </citation>
    <scope>NUCLEOTIDE SEQUENCE</scope>
</reference>
<evidence type="ECO:0000256" key="1">
    <source>
        <dbReference type="ARBA" id="ARBA00009995"/>
    </source>
</evidence>
<evidence type="ECO:0000256" key="3">
    <source>
        <dbReference type="ARBA" id="ARBA00022679"/>
    </source>
</evidence>
<keyword evidence="2" id="KW-0328">Glycosyltransferase</keyword>
<dbReference type="Gene3D" id="3.40.50.2000">
    <property type="entry name" value="Glycogen Phosphorylase B"/>
    <property type="match status" value="2"/>
</dbReference>
<dbReference type="GO" id="GO:0080044">
    <property type="term" value="F:quercetin 7-O-glucosyltransferase activity"/>
    <property type="evidence" value="ECO:0007669"/>
    <property type="project" value="TreeGrafter"/>
</dbReference>
<dbReference type="PANTHER" id="PTHR11926">
    <property type="entry name" value="GLUCOSYL/GLUCURONOSYL TRANSFERASES"/>
    <property type="match status" value="1"/>
</dbReference>
<proteinExistence type="evidence at transcript level"/>
<dbReference type="PANTHER" id="PTHR11926:SF1494">
    <property type="entry name" value="FLAVONOL 3-O-GLUCOSYLTRANSFERASE UGT76E12-RELATED"/>
    <property type="match status" value="1"/>
</dbReference>
<evidence type="ECO:0000313" key="4">
    <source>
        <dbReference type="EMBL" id="AEB61484.1"/>
    </source>
</evidence>